<name>A0A223NWQ3_9SPHI</name>
<evidence type="ECO:0000313" key="1">
    <source>
        <dbReference type="EMBL" id="ASU34220.1"/>
    </source>
</evidence>
<accession>A0A223NWQ3</accession>
<sequence>MGNEVKPNIPSITIMTDITVESTGRSMNLRNITLVNVK</sequence>
<proteinExistence type="predicted"/>
<dbReference type="EMBL" id="CP022743">
    <property type="protein sequence ID" value="ASU34220.1"/>
    <property type="molecule type" value="Genomic_DNA"/>
</dbReference>
<keyword evidence="2" id="KW-1185">Reference proteome</keyword>
<protein>
    <submittedName>
        <fullName evidence="1">Uncharacterized protein</fullName>
    </submittedName>
</protein>
<dbReference type="KEGG" id="muc:MuYL_2331"/>
<organism evidence="1 2">
    <name type="scientific">Mucilaginibacter xinganensis</name>
    <dbReference type="NCBI Taxonomy" id="1234841"/>
    <lineage>
        <taxon>Bacteria</taxon>
        <taxon>Pseudomonadati</taxon>
        <taxon>Bacteroidota</taxon>
        <taxon>Sphingobacteriia</taxon>
        <taxon>Sphingobacteriales</taxon>
        <taxon>Sphingobacteriaceae</taxon>
        <taxon>Mucilaginibacter</taxon>
    </lineage>
</organism>
<reference evidence="1 2" key="1">
    <citation type="submission" date="2017-08" db="EMBL/GenBank/DDBJ databases">
        <title>Complete genome sequence of Mucilaginibacter sp. strain BJC16-A31.</title>
        <authorList>
            <consortium name="Henan University of Science and Technology"/>
            <person name="You X."/>
        </authorList>
    </citation>
    <scope>NUCLEOTIDE SEQUENCE [LARGE SCALE GENOMIC DNA]</scope>
    <source>
        <strain evidence="1 2">BJC16-A31</strain>
    </source>
</reference>
<dbReference type="Proteomes" id="UP000215002">
    <property type="component" value="Chromosome"/>
</dbReference>
<evidence type="ECO:0000313" key="2">
    <source>
        <dbReference type="Proteomes" id="UP000215002"/>
    </source>
</evidence>
<dbReference type="AlphaFoldDB" id="A0A223NWQ3"/>
<gene>
    <name evidence="1" type="ORF">MuYL_2331</name>
</gene>